<dbReference type="PANTHER" id="PTHR43625:SF40">
    <property type="entry name" value="ALDO-KETO REDUCTASE YAKC [NADP(+)]"/>
    <property type="match status" value="1"/>
</dbReference>
<protein>
    <submittedName>
        <fullName evidence="3">Aldo/keto reductase family protein</fullName>
    </submittedName>
</protein>
<dbReference type="EMBL" id="FMZZ01000008">
    <property type="protein sequence ID" value="SDD19662.1"/>
    <property type="molecule type" value="Genomic_DNA"/>
</dbReference>
<dbReference type="InterPro" id="IPR023210">
    <property type="entry name" value="NADP_OxRdtase_dom"/>
</dbReference>
<accession>A0A1G6SS26</accession>
<evidence type="ECO:0000259" key="2">
    <source>
        <dbReference type="Pfam" id="PF00248"/>
    </source>
</evidence>
<dbReference type="STRING" id="1271860.SAMN05216174_108142"/>
<dbReference type="GO" id="GO:0016491">
    <property type="term" value="F:oxidoreductase activity"/>
    <property type="evidence" value="ECO:0007669"/>
    <property type="project" value="UniProtKB-KW"/>
</dbReference>
<keyword evidence="4" id="KW-1185">Reference proteome</keyword>
<dbReference type="InterPro" id="IPR050791">
    <property type="entry name" value="Aldo-Keto_reductase"/>
</dbReference>
<feature type="domain" description="NADP-dependent oxidoreductase" evidence="2">
    <location>
        <begin position="19"/>
        <end position="149"/>
    </location>
</feature>
<dbReference type="Proteomes" id="UP000199501">
    <property type="component" value="Unassembled WGS sequence"/>
</dbReference>
<name>A0A1G6SS26_9PSEU</name>
<evidence type="ECO:0000313" key="3">
    <source>
        <dbReference type="EMBL" id="SDD19662.1"/>
    </source>
</evidence>
<dbReference type="PANTHER" id="PTHR43625">
    <property type="entry name" value="AFLATOXIN B1 ALDEHYDE REDUCTASE"/>
    <property type="match status" value="1"/>
</dbReference>
<dbReference type="GO" id="GO:0005737">
    <property type="term" value="C:cytoplasm"/>
    <property type="evidence" value="ECO:0007669"/>
    <property type="project" value="TreeGrafter"/>
</dbReference>
<dbReference type="InterPro" id="IPR036812">
    <property type="entry name" value="NAD(P)_OxRdtase_dom_sf"/>
</dbReference>
<dbReference type="Gene3D" id="3.20.20.100">
    <property type="entry name" value="NADP-dependent oxidoreductase domain"/>
    <property type="match status" value="2"/>
</dbReference>
<dbReference type="Pfam" id="PF00248">
    <property type="entry name" value="Aldo_ket_red"/>
    <property type="match status" value="2"/>
</dbReference>
<gene>
    <name evidence="3" type="ORF">SAMN05216174_108142</name>
</gene>
<evidence type="ECO:0000313" key="4">
    <source>
        <dbReference type="Proteomes" id="UP000199501"/>
    </source>
</evidence>
<dbReference type="AlphaFoldDB" id="A0A1G6SS26"/>
<organism evidence="3 4">
    <name type="scientific">Actinokineospora iranica</name>
    <dbReference type="NCBI Taxonomy" id="1271860"/>
    <lineage>
        <taxon>Bacteria</taxon>
        <taxon>Bacillati</taxon>
        <taxon>Actinomycetota</taxon>
        <taxon>Actinomycetes</taxon>
        <taxon>Pseudonocardiales</taxon>
        <taxon>Pseudonocardiaceae</taxon>
        <taxon>Actinokineospora</taxon>
    </lineage>
</organism>
<keyword evidence="1" id="KW-0560">Oxidoreductase</keyword>
<evidence type="ECO:0000256" key="1">
    <source>
        <dbReference type="ARBA" id="ARBA00023002"/>
    </source>
</evidence>
<dbReference type="SUPFAM" id="SSF51430">
    <property type="entry name" value="NAD(P)-linked oxidoreductase"/>
    <property type="match status" value="1"/>
</dbReference>
<proteinExistence type="predicted"/>
<feature type="domain" description="NADP-dependent oxidoreductase" evidence="2">
    <location>
        <begin position="154"/>
        <end position="209"/>
    </location>
</feature>
<reference evidence="4" key="1">
    <citation type="submission" date="2016-10" db="EMBL/GenBank/DDBJ databases">
        <authorList>
            <person name="Varghese N."/>
            <person name="Submissions S."/>
        </authorList>
    </citation>
    <scope>NUCLEOTIDE SEQUENCE [LARGE SCALE GENOMIC DNA]</scope>
    <source>
        <strain evidence="4">IBRC-M 10403</strain>
    </source>
</reference>
<sequence length="210" mass="21851">MTLPQRLPGPLTVGSQGPGRMAMSMGYGAAAADEAAATLRQALDLGVGLVDTADICGVGHNEELVGRAVADRRDEVVPATKFGITGIDPVGGFTVRGDAAYVRQACDASPRRLGVDHIDLCYRHRVDPDTPIEETVGAMAGLVAEGKVPNRAIVAAERGVTTGRLALAWVRAQGSDVVPIPGAKRRAYLVENIATVCIGLSQEDIAAVEN</sequence>